<evidence type="ECO:0000259" key="9">
    <source>
        <dbReference type="Pfam" id="PF02863"/>
    </source>
</evidence>
<proteinExistence type="inferred from homology"/>
<gene>
    <name evidence="7" type="primary">argR</name>
    <name evidence="10" type="ORF">H9L19_06145</name>
</gene>
<dbReference type="InterPro" id="IPR020900">
    <property type="entry name" value="Arg_repress_DNA-bd"/>
</dbReference>
<dbReference type="Gene3D" id="3.30.1360.40">
    <property type="match status" value="1"/>
</dbReference>
<keyword evidence="11" id="KW-1185">Reference proteome</keyword>
<evidence type="ECO:0000256" key="6">
    <source>
        <dbReference type="ARBA" id="ARBA00023163"/>
    </source>
</evidence>
<dbReference type="HAMAP" id="MF_00173">
    <property type="entry name" value="Arg_repressor"/>
    <property type="match status" value="1"/>
</dbReference>
<evidence type="ECO:0000256" key="7">
    <source>
        <dbReference type="HAMAP-Rule" id="MF_00173"/>
    </source>
</evidence>
<keyword evidence="7" id="KW-0055">Arginine biosynthesis</keyword>
<dbReference type="Gene3D" id="1.10.10.10">
    <property type="entry name" value="Winged helix-like DNA-binding domain superfamily/Winged helix DNA-binding domain"/>
    <property type="match status" value="1"/>
</dbReference>
<evidence type="ECO:0000256" key="4">
    <source>
        <dbReference type="ARBA" id="ARBA00023015"/>
    </source>
</evidence>
<comment type="function">
    <text evidence="7">Regulates arginine biosynthesis genes.</text>
</comment>
<dbReference type="PANTHER" id="PTHR34471:SF1">
    <property type="entry name" value="ARGININE REPRESSOR"/>
    <property type="match status" value="1"/>
</dbReference>
<keyword evidence="6 7" id="KW-0804">Transcription</keyword>
<dbReference type="Pfam" id="PF01316">
    <property type="entry name" value="Arg_repressor"/>
    <property type="match status" value="1"/>
</dbReference>
<evidence type="ECO:0000256" key="5">
    <source>
        <dbReference type="ARBA" id="ARBA00023125"/>
    </source>
</evidence>
<keyword evidence="4 7" id="KW-0805">Transcription regulation</keyword>
<evidence type="ECO:0000259" key="8">
    <source>
        <dbReference type="Pfam" id="PF01316"/>
    </source>
</evidence>
<keyword evidence="7" id="KW-0028">Amino-acid biosynthesis</keyword>
<dbReference type="EMBL" id="CP060724">
    <property type="protein sequence ID" value="QNN74967.1"/>
    <property type="molecule type" value="Genomic_DNA"/>
</dbReference>
<dbReference type="InterPro" id="IPR036251">
    <property type="entry name" value="Arg_repress_C_sf"/>
</dbReference>
<evidence type="ECO:0000313" key="10">
    <source>
        <dbReference type="EMBL" id="QNN74967.1"/>
    </source>
</evidence>
<keyword evidence="5 7" id="KW-0238">DNA-binding</keyword>
<dbReference type="RefSeq" id="WP_187528802.1">
    <property type="nucleotide sequence ID" value="NZ_CP060724.1"/>
</dbReference>
<dbReference type="PRINTS" id="PR01467">
    <property type="entry name" value="ARGREPRESSOR"/>
</dbReference>
<dbReference type="PANTHER" id="PTHR34471">
    <property type="entry name" value="ARGININE REPRESSOR"/>
    <property type="match status" value="1"/>
</dbReference>
<evidence type="ECO:0000256" key="1">
    <source>
        <dbReference type="ARBA" id="ARBA00004496"/>
    </source>
</evidence>
<feature type="domain" description="Arginine repressor C-terminal" evidence="9">
    <location>
        <begin position="84"/>
        <end position="148"/>
    </location>
</feature>
<dbReference type="Pfam" id="PF02863">
    <property type="entry name" value="Arg_repressor_C"/>
    <property type="match status" value="1"/>
</dbReference>
<dbReference type="GO" id="GO:0003700">
    <property type="term" value="F:DNA-binding transcription factor activity"/>
    <property type="evidence" value="ECO:0007669"/>
    <property type="project" value="UniProtKB-UniRule"/>
</dbReference>
<dbReference type="GO" id="GO:0034618">
    <property type="term" value="F:arginine binding"/>
    <property type="evidence" value="ECO:0007669"/>
    <property type="project" value="InterPro"/>
</dbReference>
<evidence type="ECO:0000256" key="3">
    <source>
        <dbReference type="ARBA" id="ARBA00022490"/>
    </source>
</evidence>
<dbReference type="InterPro" id="IPR036388">
    <property type="entry name" value="WH-like_DNA-bd_sf"/>
</dbReference>
<dbReference type="SUPFAM" id="SSF46785">
    <property type="entry name" value="Winged helix' DNA-binding domain"/>
    <property type="match status" value="1"/>
</dbReference>
<dbReference type="GO" id="GO:0003677">
    <property type="term" value="F:DNA binding"/>
    <property type="evidence" value="ECO:0007669"/>
    <property type="project" value="UniProtKB-KW"/>
</dbReference>
<feature type="domain" description="Arginine repressor DNA-binding" evidence="8">
    <location>
        <begin position="4"/>
        <end position="69"/>
    </location>
</feature>
<dbReference type="GO" id="GO:0006526">
    <property type="term" value="P:L-arginine biosynthetic process"/>
    <property type="evidence" value="ECO:0007669"/>
    <property type="project" value="UniProtKB-UniPathway"/>
</dbReference>
<dbReference type="Proteomes" id="UP000515800">
    <property type="component" value="Chromosome"/>
</dbReference>
<dbReference type="InterPro" id="IPR020899">
    <property type="entry name" value="Arg_repress_C"/>
</dbReference>
<comment type="similarity">
    <text evidence="2 7">Belongs to the ArgR family.</text>
</comment>
<sequence length="152" mass="16687">MALKKQERQALILDVLAHEVIDSQEDLMKYLQNGGYDVTQATISRDIKELRVVRRADKTGKSRYQVIQEVPVVEQSDVQSGIENMAQSITRVEFITSISTTPGNGNRLAALIDNANLAEVVSTVAGHDTIHILSPSVAAAISLADQFRNWLG</sequence>
<protein>
    <recommendedName>
        <fullName evidence="7">Arginine repressor</fullName>
    </recommendedName>
</protein>
<keyword evidence="7" id="KW-0678">Repressor</keyword>
<evidence type="ECO:0000256" key="2">
    <source>
        <dbReference type="ARBA" id="ARBA00008316"/>
    </source>
</evidence>
<dbReference type="GO" id="GO:1900079">
    <property type="term" value="P:regulation of arginine biosynthetic process"/>
    <property type="evidence" value="ECO:0007669"/>
    <property type="project" value="UniProtKB-UniRule"/>
</dbReference>
<dbReference type="UniPathway" id="UPA00068"/>
<dbReference type="SUPFAM" id="SSF55252">
    <property type="entry name" value="C-terminal domain of arginine repressor"/>
    <property type="match status" value="1"/>
</dbReference>
<dbReference type="AlphaFoldDB" id="A0A7G9T4E2"/>
<dbReference type="InterPro" id="IPR001669">
    <property type="entry name" value="Arg_repress"/>
</dbReference>
<comment type="subcellular location">
    <subcellularLocation>
        <location evidence="1 7">Cytoplasm</location>
    </subcellularLocation>
</comment>
<organism evidence="10 11">
    <name type="scientific">Weissella diestrammenae</name>
    <dbReference type="NCBI Taxonomy" id="1162633"/>
    <lineage>
        <taxon>Bacteria</taxon>
        <taxon>Bacillati</taxon>
        <taxon>Bacillota</taxon>
        <taxon>Bacilli</taxon>
        <taxon>Lactobacillales</taxon>
        <taxon>Lactobacillaceae</taxon>
        <taxon>Weissella</taxon>
    </lineage>
</organism>
<dbReference type="InterPro" id="IPR036390">
    <property type="entry name" value="WH_DNA-bd_sf"/>
</dbReference>
<dbReference type="KEGG" id="wdi:H9L19_06145"/>
<name>A0A7G9T4E2_9LACO</name>
<reference evidence="10 11" key="1">
    <citation type="submission" date="2020-08" db="EMBL/GenBank/DDBJ databases">
        <title>Genome sequence of Weissella diestrammenae KACC 16890T.</title>
        <authorList>
            <person name="Hyun D.-W."/>
            <person name="Bae J.-W."/>
        </authorList>
    </citation>
    <scope>NUCLEOTIDE SEQUENCE [LARGE SCALE GENOMIC DNA]</scope>
    <source>
        <strain evidence="10 11">KACC 16890</strain>
    </source>
</reference>
<dbReference type="GO" id="GO:0051259">
    <property type="term" value="P:protein complex oligomerization"/>
    <property type="evidence" value="ECO:0007669"/>
    <property type="project" value="InterPro"/>
</dbReference>
<keyword evidence="3 7" id="KW-0963">Cytoplasm</keyword>
<dbReference type="GO" id="GO:0005737">
    <property type="term" value="C:cytoplasm"/>
    <property type="evidence" value="ECO:0007669"/>
    <property type="project" value="UniProtKB-SubCell"/>
</dbReference>
<comment type="pathway">
    <text evidence="7">Amino-acid biosynthesis; L-arginine biosynthesis [regulation].</text>
</comment>
<evidence type="ECO:0000313" key="11">
    <source>
        <dbReference type="Proteomes" id="UP000515800"/>
    </source>
</evidence>
<accession>A0A7G9T4E2</accession>